<sequence length="226" mass="25252">MSSEIFAWPTDTRRITSGYRTIERPTHHGIDIADPGKHPIFASASGRISRSYKSDSYGECIFMEHQINGQIFETVYAHMQTGSRAVSVGEKVSQHTQIGVMGNTGDSNGQHLHFELHKGKWNASKTNAVDPLKYLEKSMAVLSKSNNKTQTLYLPKDAKTWTVYKLDRPPVKNNKANWAGVLKPSKFGGLQYEVLDTPYRDIVTIQTRDFGKVNIYVASGTGAVMR</sequence>
<evidence type="ECO:0000313" key="2">
    <source>
        <dbReference type="EMBL" id="MDL4841730.1"/>
    </source>
</evidence>
<accession>A0ABT7L970</accession>
<dbReference type="PANTHER" id="PTHR21666:SF270">
    <property type="entry name" value="MUREIN HYDROLASE ACTIVATOR ENVC"/>
    <property type="match status" value="1"/>
</dbReference>
<keyword evidence="3" id="KW-1185">Reference proteome</keyword>
<dbReference type="Pfam" id="PF01551">
    <property type="entry name" value="Peptidase_M23"/>
    <property type="match status" value="1"/>
</dbReference>
<dbReference type="InterPro" id="IPR011055">
    <property type="entry name" value="Dup_hybrid_motif"/>
</dbReference>
<dbReference type="EC" id="3.4.-.-" evidence="2"/>
<gene>
    <name evidence="2" type="ORF">QQS35_14920</name>
</gene>
<dbReference type="Proteomes" id="UP001235343">
    <property type="component" value="Unassembled WGS sequence"/>
</dbReference>
<protein>
    <submittedName>
        <fullName evidence="2">M23 family metallopeptidase</fullName>
        <ecNumber evidence="2">3.4.-.-</ecNumber>
    </submittedName>
</protein>
<organism evidence="2 3">
    <name type="scientific">Aquibacillus rhizosphaerae</name>
    <dbReference type="NCBI Taxonomy" id="3051431"/>
    <lineage>
        <taxon>Bacteria</taxon>
        <taxon>Bacillati</taxon>
        <taxon>Bacillota</taxon>
        <taxon>Bacilli</taxon>
        <taxon>Bacillales</taxon>
        <taxon>Bacillaceae</taxon>
        <taxon>Aquibacillus</taxon>
    </lineage>
</organism>
<dbReference type="RefSeq" id="WP_285933016.1">
    <property type="nucleotide sequence ID" value="NZ_JASTZU010000044.1"/>
</dbReference>
<evidence type="ECO:0000313" key="3">
    <source>
        <dbReference type="Proteomes" id="UP001235343"/>
    </source>
</evidence>
<dbReference type="InterPro" id="IPR050570">
    <property type="entry name" value="Cell_wall_metabolism_enzyme"/>
</dbReference>
<dbReference type="SUPFAM" id="SSF51261">
    <property type="entry name" value="Duplicated hybrid motif"/>
    <property type="match status" value="1"/>
</dbReference>
<proteinExistence type="predicted"/>
<name>A0ABT7L970_9BACI</name>
<comment type="caution">
    <text evidence="2">The sequence shown here is derived from an EMBL/GenBank/DDBJ whole genome shotgun (WGS) entry which is preliminary data.</text>
</comment>
<dbReference type="CDD" id="cd12797">
    <property type="entry name" value="M23_peptidase"/>
    <property type="match status" value="1"/>
</dbReference>
<dbReference type="GO" id="GO:0016787">
    <property type="term" value="F:hydrolase activity"/>
    <property type="evidence" value="ECO:0007669"/>
    <property type="project" value="UniProtKB-KW"/>
</dbReference>
<dbReference type="Gene3D" id="2.70.70.10">
    <property type="entry name" value="Glucose Permease (Domain IIA)"/>
    <property type="match status" value="1"/>
</dbReference>
<feature type="domain" description="M23ase beta-sheet core" evidence="1">
    <location>
        <begin position="26"/>
        <end position="125"/>
    </location>
</feature>
<dbReference type="EMBL" id="JASTZU010000044">
    <property type="protein sequence ID" value="MDL4841730.1"/>
    <property type="molecule type" value="Genomic_DNA"/>
</dbReference>
<reference evidence="2 3" key="1">
    <citation type="submission" date="2023-06" db="EMBL/GenBank/DDBJ databases">
        <title>Aquibacillus rhizosphaerae LR5S19.</title>
        <authorList>
            <person name="Sun J.-Q."/>
        </authorList>
    </citation>
    <scope>NUCLEOTIDE SEQUENCE [LARGE SCALE GENOMIC DNA]</scope>
    <source>
        <strain evidence="2 3">LR5S19</strain>
    </source>
</reference>
<evidence type="ECO:0000259" key="1">
    <source>
        <dbReference type="Pfam" id="PF01551"/>
    </source>
</evidence>
<keyword evidence="2" id="KW-0378">Hydrolase</keyword>
<dbReference type="PANTHER" id="PTHR21666">
    <property type="entry name" value="PEPTIDASE-RELATED"/>
    <property type="match status" value="1"/>
</dbReference>
<dbReference type="InterPro" id="IPR016047">
    <property type="entry name" value="M23ase_b-sheet_dom"/>
</dbReference>